<dbReference type="InterPro" id="IPR036388">
    <property type="entry name" value="WH-like_DNA-bd_sf"/>
</dbReference>
<dbReference type="InterPro" id="IPR036390">
    <property type="entry name" value="WH_DNA-bd_sf"/>
</dbReference>
<evidence type="ECO:0000313" key="6">
    <source>
        <dbReference type="Proteomes" id="UP001232063"/>
    </source>
</evidence>
<dbReference type="PROSITE" id="PS51118">
    <property type="entry name" value="HTH_HXLR"/>
    <property type="match status" value="1"/>
</dbReference>
<evidence type="ECO:0000256" key="2">
    <source>
        <dbReference type="ARBA" id="ARBA00023125"/>
    </source>
</evidence>
<dbReference type="GO" id="GO:0006355">
    <property type="term" value="P:regulation of DNA-templated transcription"/>
    <property type="evidence" value="ECO:0007669"/>
    <property type="project" value="UniProtKB-ARBA"/>
</dbReference>
<comment type="caution">
    <text evidence="5">The sequence shown here is derived from an EMBL/GenBank/DDBJ whole genome shotgun (WGS) entry which is preliminary data.</text>
</comment>
<protein>
    <submittedName>
        <fullName evidence="5">Helix-turn-helix domain-containing protein</fullName>
    </submittedName>
</protein>
<dbReference type="CDD" id="cd00090">
    <property type="entry name" value="HTH_ARSR"/>
    <property type="match status" value="1"/>
</dbReference>
<evidence type="ECO:0000259" key="4">
    <source>
        <dbReference type="PROSITE" id="PS51118"/>
    </source>
</evidence>
<dbReference type="SUPFAM" id="SSF46785">
    <property type="entry name" value="Winged helix' DNA-binding domain"/>
    <property type="match status" value="1"/>
</dbReference>
<evidence type="ECO:0000313" key="5">
    <source>
        <dbReference type="EMBL" id="MDJ1506810.1"/>
    </source>
</evidence>
<proteinExistence type="predicted"/>
<evidence type="ECO:0000256" key="1">
    <source>
        <dbReference type="ARBA" id="ARBA00023015"/>
    </source>
</evidence>
<dbReference type="EMBL" id="JASJOU010000029">
    <property type="protein sequence ID" value="MDJ1506810.1"/>
    <property type="molecule type" value="Genomic_DNA"/>
</dbReference>
<dbReference type="GO" id="GO:0003677">
    <property type="term" value="F:DNA binding"/>
    <property type="evidence" value="ECO:0007669"/>
    <property type="project" value="UniProtKB-KW"/>
</dbReference>
<name>A0AAE3RBE5_9BACT</name>
<evidence type="ECO:0000256" key="3">
    <source>
        <dbReference type="ARBA" id="ARBA00023163"/>
    </source>
</evidence>
<dbReference type="PANTHER" id="PTHR33204:SF29">
    <property type="entry name" value="TRANSCRIPTIONAL REGULATOR"/>
    <property type="match status" value="1"/>
</dbReference>
<dbReference type="Pfam" id="PF01638">
    <property type="entry name" value="HxlR"/>
    <property type="match status" value="1"/>
</dbReference>
<organism evidence="5 6">
    <name type="scientific">Xanthocytophaga agilis</name>
    <dbReference type="NCBI Taxonomy" id="3048010"/>
    <lineage>
        <taxon>Bacteria</taxon>
        <taxon>Pseudomonadati</taxon>
        <taxon>Bacteroidota</taxon>
        <taxon>Cytophagia</taxon>
        <taxon>Cytophagales</taxon>
        <taxon>Rhodocytophagaceae</taxon>
        <taxon>Xanthocytophaga</taxon>
    </lineage>
</organism>
<dbReference type="InterPro" id="IPR011991">
    <property type="entry name" value="ArsR-like_HTH"/>
</dbReference>
<keyword evidence="2" id="KW-0238">DNA-binding</keyword>
<dbReference type="Gene3D" id="1.10.10.10">
    <property type="entry name" value="Winged helix-like DNA-binding domain superfamily/Winged helix DNA-binding domain"/>
    <property type="match status" value="1"/>
</dbReference>
<dbReference type="Proteomes" id="UP001232063">
    <property type="component" value="Unassembled WGS sequence"/>
</dbReference>
<accession>A0AAE3RBE5</accession>
<reference evidence="5" key="1">
    <citation type="submission" date="2023-05" db="EMBL/GenBank/DDBJ databases">
        <authorList>
            <person name="Zhang X."/>
        </authorList>
    </citation>
    <scope>NUCLEOTIDE SEQUENCE</scope>
    <source>
        <strain evidence="5">BD1B2-1</strain>
    </source>
</reference>
<dbReference type="PANTHER" id="PTHR33204">
    <property type="entry name" value="TRANSCRIPTIONAL REGULATOR, MARR FAMILY"/>
    <property type="match status" value="1"/>
</dbReference>
<keyword evidence="3" id="KW-0804">Transcription</keyword>
<keyword evidence="1" id="KW-0805">Transcription regulation</keyword>
<gene>
    <name evidence="5" type="ORF">QNI22_39595</name>
</gene>
<feature type="domain" description="HTH hxlR-type" evidence="4">
    <location>
        <begin position="24"/>
        <end position="122"/>
    </location>
</feature>
<keyword evidence="6" id="KW-1185">Reference proteome</keyword>
<sequence>MVTGKNSGNDMVTKQEHCNDFEDCPITATMEVIGGKWKPIILYNLTFGTRRFGEIAARIPKISRKILTEQLKELEKDGLVERQQYKEIPPRVEYSLTDKSKSLVAVFKEIAQWGNENLLNTREKDDKSYK</sequence>
<dbReference type="AlphaFoldDB" id="A0AAE3RBE5"/>
<dbReference type="InterPro" id="IPR002577">
    <property type="entry name" value="HTH_HxlR"/>
</dbReference>